<dbReference type="InterPro" id="IPR029058">
    <property type="entry name" value="AB_hydrolase_fold"/>
</dbReference>
<feature type="signal peptide" evidence="1">
    <location>
        <begin position="1"/>
        <end position="21"/>
    </location>
</feature>
<gene>
    <name evidence="3" type="ORF">IFM89_038698</name>
</gene>
<dbReference type="Proteomes" id="UP000631114">
    <property type="component" value="Unassembled WGS sequence"/>
</dbReference>
<feature type="domain" description="AB hydrolase-1" evidence="2">
    <location>
        <begin position="676"/>
        <end position="881"/>
    </location>
</feature>
<dbReference type="OrthoDB" id="294702at2759"/>
<proteinExistence type="predicted"/>
<evidence type="ECO:0000259" key="2">
    <source>
        <dbReference type="Pfam" id="PF00561"/>
    </source>
</evidence>
<dbReference type="PANTHER" id="PTHR45763">
    <property type="entry name" value="HYDROLASE, ALPHA/BETA FOLD FAMILY PROTEIN, EXPRESSED-RELATED"/>
    <property type="match status" value="1"/>
</dbReference>
<sequence>MLGKIAVAVVVGVFGWAYSKLQPPPPKICRSPNGPVVTSPRIKLSDGRFLAYKEKGVPKEEAMYKIIVVHGFDSSKDFNVPASLELVEELGIYFCCLTELVMEKVIQTQSVRIAGMTLVAPLVNFWWPSFPANLFGMVYKRLLRQDQWAFRVAHYAPWLLYWWLTQKWFPSLSALEGHPGILSNQDKEILKKMEGTPQPDQEKTRQQGVFESLHRDLIVGFGDWGFEPMELNNPFTHNESSVHIWQGYEDKVVPALGQRYVSQKLPWIQYHEVPDGGHLLIHEPVFVDAIIRELLLGEEPSITYLCNKRLSIECNPFWNGEELGLLSGFRKAVMFIQIALSLLLVALLGWAYWATHPPPPKICGSPGGPPVTAPRIKLSDGRHLAYLEMGVPKEKAKYKVIAVHGISSSKDLLLPVSRELIEELGIYILAYDRAGYSESDPNPERLAGAALISPVVNYWWPSLPSELSKEVYRKLLFQTQWGLRVAHYTPRLLYWLASLSSMSNVSRVNPALYNHTDMEIIRGFKQTPFPGREKVTQQGDFESIVRDILVGYGNWDFDPLDLVNPFVHNESSVHIWQGYEDKIIPALLQRYVPERLPWIKYHEVPYAGHLLVFTDTLCDAIFRALLIGEEQTFIKNSDLQELIEELGIYILAYGRAGYVESDPNPKRSVKSEAFDLQELADQLDIGEKFYVIGTSMGGYTIWVCLKHIPHRLAGAALISPVINYWWPSLPSKLTKEVYTKMLFRDQWGLRVAHYTPRLLHWLATREHVSDVLKVNPAIYSPKDMEILNKMLETGFAGQEKAAQQGEFESIHRDILVGFGNWDFDPIELNSHFHQNESSVQIWQGYEDKLVPALLQRYIAERLPWIRYHEVPYAGHLLVFTNNLCDAIFRALLIGEEPTIF</sequence>
<comment type="caution">
    <text evidence="3">The sequence shown here is derived from an EMBL/GenBank/DDBJ whole genome shotgun (WGS) entry which is preliminary data.</text>
</comment>
<dbReference type="InterPro" id="IPR000073">
    <property type="entry name" value="AB_hydrolase_1"/>
</dbReference>
<accession>A0A835H1F1</accession>
<reference evidence="3 4" key="1">
    <citation type="submission" date="2020-10" db="EMBL/GenBank/DDBJ databases">
        <title>The Coptis chinensis genome and diversification of protoberbering-type alkaloids.</title>
        <authorList>
            <person name="Wang B."/>
            <person name="Shu S."/>
            <person name="Song C."/>
            <person name="Liu Y."/>
        </authorList>
    </citation>
    <scope>NUCLEOTIDE SEQUENCE [LARGE SCALE GENOMIC DNA]</scope>
    <source>
        <strain evidence="3">HL-2020</strain>
        <tissue evidence="3">Leaf</tissue>
    </source>
</reference>
<protein>
    <recommendedName>
        <fullName evidence="2">AB hydrolase-1 domain-containing protein</fullName>
    </recommendedName>
</protein>
<dbReference type="Gene3D" id="3.40.50.1820">
    <property type="entry name" value="alpha/beta hydrolase"/>
    <property type="match status" value="4"/>
</dbReference>
<dbReference type="Pfam" id="PF00561">
    <property type="entry name" value="Abhydrolase_1"/>
    <property type="match status" value="1"/>
</dbReference>
<evidence type="ECO:0000313" key="4">
    <source>
        <dbReference type="Proteomes" id="UP000631114"/>
    </source>
</evidence>
<dbReference type="AlphaFoldDB" id="A0A835H1F1"/>
<organism evidence="3 4">
    <name type="scientific">Coptis chinensis</name>
    <dbReference type="NCBI Taxonomy" id="261450"/>
    <lineage>
        <taxon>Eukaryota</taxon>
        <taxon>Viridiplantae</taxon>
        <taxon>Streptophyta</taxon>
        <taxon>Embryophyta</taxon>
        <taxon>Tracheophyta</taxon>
        <taxon>Spermatophyta</taxon>
        <taxon>Magnoliopsida</taxon>
        <taxon>Ranunculales</taxon>
        <taxon>Ranunculaceae</taxon>
        <taxon>Coptidoideae</taxon>
        <taxon>Coptis</taxon>
    </lineage>
</organism>
<feature type="chain" id="PRO_5033066394" description="AB hydrolase-1 domain-containing protein" evidence="1">
    <location>
        <begin position="22"/>
        <end position="900"/>
    </location>
</feature>
<keyword evidence="1" id="KW-0732">Signal</keyword>
<evidence type="ECO:0000313" key="3">
    <source>
        <dbReference type="EMBL" id="KAF9590826.1"/>
    </source>
</evidence>
<dbReference type="SUPFAM" id="SSF53474">
    <property type="entry name" value="alpha/beta-Hydrolases"/>
    <property type="match status" value="3"/>
</dbReference>
<dbReference type="EMBL" id="JADFTS010000009">
    <property type="protein sequence ID" value="KAF9590826.1"/>
    <property type="molecule type" value="Genomic_DNA"/>
</dbReference>
<dbReference type="PANTHER" id="PTHR45763:SF51">
    <property type="entry name" value="ALPHA_BETA-HYDROLASES SUPERFAMILY PROTEIN"/>
    <property type="match status" value="1"/>
</dbReference>
<name>A0A835H1F1_9MAGN</name>
<evidence type="ECO:0000256" key="1">
    <source>
        <dbReference type="SAM" id="SignalP"/>
    </source>
</evidence>
<keyword evidence="4" id="KW-1185">Reference proteome</keyword>